<dbReference type="InterPro" id="IPR003010">
    <property type="entry name" value="C-N_Hydrolase"/>
</dbReference>
<reference evidence="3 4" key="1">
    <citation type="submission" date="2024-07" db="EMBL/GenBank/DDBJ databases">
        <title>Section-level genome sequencing and comparative genomics of Aspergillus sections Usti and Cavernicolus.</title>
        <authorList>
            <consortium name="Lawrence Berkeley National Laboratory"/>
            <person name="Nybo J.L."/>
            <person name="Vesth T.C."/>
            <person name="Theobald S."/>
            <person name="Frisvad J.C."/>
            <person name="Larsen T.O."/>
            <person name="Kjaerboelling I."/>
            <person name="Rothschild-Mancinelli K."/>
            <person name="Lyhne E.K."/>
            <person name="Kogle M.E."/>
            <person name="Barry K."/>
            <person name="Clum A."/>
            <person name="Na H."/>
            <person name="Ledsgaard L."/>
            <person name="Lin J."/>
            <person name="Lipzen A."/>
            <person name="Kuo A."/>
            <person name="Riley R."/>
            <person name="Mondo S."/>
            <person name="LaButti K."/>
            <person name="Haridas S."/>
            <person name="Pangalinan J."/>
            <person name="Salamov A.A."/>
            <person name="Simmons B.A."/>
            <person name="Magnuson J.K."/>
            <person name="Chen J."/>
            <person name="Drula E."/>
            <person name="Henrissat B."/>
            <person name="Wiebenga A."/>
            <person name="Lubbers R.J."/>
            <person name="Gomes A.C."/>
            <person name="Makela M.R."/>
            <person name="Stajich J."/>
            <person name="Grigoriev I.V."/>
            <person name="Mortensen U.H."/>
            <person name="De vries R.P."/>
            <person name="Baker S.E."/>
            <person name="Andersen M.R."/>
        </authorList>
    </citation>
    <scope>NUCLEOTIDE SEQUENCE [LARGE SCALE GENOMIC DNA]</scope>
    <source>
        <strain evidence="3 4">CBS 600.67</strain>
    </source>
</reference>
<dbReference type="PANTHER" id="PTHR46044:SF1">
    <property type="entry name" value="CN HYDROLASE DOMAIN-CONTAINING PROTEIN"/>
    <property type="match status" value="1"/>
</dbReference>
<evidence type="ECO:0000256" key="1">
    <source>
        <dbReference type="ARBA" id="ARBA00008129"/>
    </source>
</evidence>
<evidence type="ECO:0000313" key="3">
    <source>
        <dbReference type="EMBL" id="KAL2818245.1"/>
    </source>
</evidence>
<gene>
    <name evidence="3" type="ORF">BDW59DRAFT_165577</name>
</gene>
<proteinExistence type="inferred from homology"/>
<dbReference type="Proteomes" id="UP001610335">
    <property type="component" value="Unassembled WGS sequence"/>
</dbReference>
<dbReference type="Gene3D" id="3.60.110.10">
    <property type="entry name" value="Carbon-nitrogen hydrolase"/>
    <property type="match status" value="1"/>
</dbReference>
<evidence type="ECO:0000259" key="2">
    <source>
        <dbReference type="PROSITE" id="PS50263"/>
    </source>
</evidence>
<dbReference type="PANTHER" id="PTHR46044">
    <property type="entry name" value="NITRILASE"/>
    <property type="match status" value="1"/>
</dbReference>
<organism evidence="3 4">
    <name type="scientific">Aspergillus cavernicola</name>
    <dbReference type="NCBI Taxonomy" id="176166"/>
    <lineage>
        <taxon>Eukaryota</taxon>
        <taxon>Fungi</taxon>
        <taxon>Dikarya</taxon>
        <taxon>Ascomycota</taxon>
        <taxon>Pezizomycotina</taxon>
        <taxon>Eurotiomycetes</taxon>
        <taxon>Eurotiomycetidae</taxon>
        <taxon>Eurotiales</taxon>
        <taxon>Aspergillaceae</taxon>
        <taxon>Aspergillus</taxon>
        <taxon>Aspergillus subgen. Nidulantes</taxon>
    </lineage>
</organism>
<comment type="similarity">
    <text evidence="1">Belongs to the carbon-nitrogen hydrolase superfamily. Nitrilase family.</text>
</comment>
<dbReference type="Pfam" id="PF00795">
    <property type="entry name" value="CN_hydrolase"/>
    <property type="match status" value="1"/>
</dbReference>
<dbReference type="InterPro" id="IPR044149">
    <property type="entry name" value="Nitrilases_CHs"/>
</dbReference>
<dbReference type="PROSITE" id="PS50263">
    <property type="entry name" value="CN_HYDROLASE"/>
    <property type="match status" value="1"/>
</dbReference>
<feature type="domain" description="CN hydrolase" evidence="2">
    <location>
        <begin position="8"/>
        <end position="169"/>
    </location>
</feature>
<dbReference type="InterPro" id="IPR036526">
    <property type="entry name" value="C-N_Hydrolase_sf"/>
</dbReference>
<protein>
    <submittedName>
        <fullName evidence="3">Carbon-nitrogen hydrolase</fullName>
    </submittedName>
</protein>
<accession>A0ABR4HRX5</accession>
<evidence type="ECO:0000313" key="4">
    <source>
        <dbReference type="Proteomes" id="UP001610335"/>
    </source>
</evidence>
<keyword evidence="4" id="KW-1185">Reference proteome</keyword>
<sequence length="169" mass="18096">MSKSSDSVVVAAIQAAPVSFDLPKSLQKVTEFTSQAAAAGADLVVFPGGFLSAYPWSYAFDATIGTREPRGRKWYARYYESAVAIPSPELDQLCEVARINNVHLQLGIIEKDGGTLYCTGLLLGRDGAVLSRHRKLIPTAAERLVWGRGAGDGLDVVDTDIGKVGGLIW</sequence>
<comment type="caution">
    <text evidence="3">The sequence shown here is derived from an EMBL/GenBank/DDBJ whole genome shotgun (WGS) entry which is preliminary data.</text>
</comment>
<dbReference type="GO" id="GO:0016787">
    <property type="term" value="F:hydrolase activity"/>
    <property type="evidence" value="ECO:0007669"/>
    <property type="project" value="UniProtKB-KW"/>
</dbReference>
<dbReference type="SUPFAM" id="SSF56317">
    <property type="entry name" value="Carbon-nitrogen hydrolase"/>
    <property type="match status" value="1"/>
</dbReference>
<keyword evidence="3" id="KW-0378">Hydrolase</keyword>
<name>A0ABR4HRX5_9EURO</name>
<dbReference type="EMBL" id="JBFXLS010000085">
    <property type="protein sequence ID" value="KAL2818245.1"/>
    <property type="molecule type" value="Genomic_DNA"/>
</dbReference>